<sequence length="251" mass="27655">MSDANIPQEWEELLAGYVLGDLSSEEARTVQELLTDYPELLAEIQHFQDILALLPLALPEVPVPQTLRSQILASEMGASEMAAQKTRRLPSPSPLRWWGLGGMALLIGLGWLWDSYSLRQQIASMEQSLEKLEHIAQETPAPRGDRTLMLEGMGPTSNATGMVAFAPQYRMAVVSIDNLPPLPSGQVYRLWAAIGDEKVECSEIVPDASGRVYLKLPLDSNLMNSTALVITIEPETPFPQPQGEMVMQGFI</sequence>
<evidence type="ECO:0000313" key="2">
    <source>
        <dbReference type="EMBL" id="MDG2991954.1"/>
    </source>
</evidence>
<dbReference type="InterPro" id="IPR051474">
    <property type="entry name" value="Anti-sigma-K/W_factor"/>
</dbReference>
<protein>
    <submittedName>
        <fullName evidence="2">Anti-sigma factor</fullName>
    </submittedName>
</protein>
<evidence type="ECO:0000259" key="1">
    <source>
        <dbReference type="Pfam" id="PF10099"/>
    </source>
</evidence>
<dbReference type="InterPro" id="IPR018764">
    <property type="entry name" value="RskA_C"/>
</dbReference>
<dbReference type="PANTHER" id="PTHR37461:SF1">
    <property type="entry name" value="ANTI-SIGMA-K FACTOR RSKA"/>
    <property type="match status" value="1"/>
</dbReference>
<reference evidence="2" key="2">
    <citation type="submission" date="2022-01" db="EMBL/GenBank/DDBJ databases">
        <authorList>
            <person name="Zivanovic Y."/>
            <person name="Moreira D."/>
            <person name="Lopez-Garcia P."/>
        </authorList>
    </citation>
    <scope>NUCLEOTIDE SEQUENCE</scope>
    <source>
        <strain evidence="2">G9</strain>
    </source>
</reference>
<feature type="domain" description="Anti-sigma K factor RskA C-terminal" evidence="1">
    <location>
        <begin position="103"/>
        <end position="244"/>
    </location>
</feature>
<name>A0ABT6F293_9SYNE</name>
<dbReference type="RefSeq" id="WP_277867884.1">
    <property type="nucleotide sequence ID" value="NZ_JAKKUT010000006.1"/>
</dbReference>
<dbReference type="PANTHER" id="PTHR37461">
    <property type="entry name" value="ANTI-SIGMA-K FACTOR RSKA"/>
    <property type="match status" value="1"/>
</dbReference>
<organism evidence="2 3">
    <name type="scientific">Candidatus Synechococcus calcipolaris G9</name>
    <dbReference type="NCBI Taxonomy" id="1497997"/>
    <lineage>
        <taxon>Bacteria</taxon>
        <taxon>Bacillati</taxon>
        <taxon>Cyanobacteriota</taxon>
        <taxon>Cyanophyceae</taxon>
        <taxon>Synechococcales</taxon>
        <taxon>Synechococcaceae</taxon>
        <taxon>Synechococcus</taxon>
    </lineage>
</organism>
<comment type="caution">
    <text evidence="2">The sequence shown here is derived from an EMBL/GenBank/DDBJ whole genome shotgun (WGS) entry which is preliminary data.</text>
</comment>
<dbReference type="EMBL" id="JAKKUT010000006">
    <property type="protein sequence ID" value="MDG2991954.1"/>
    <property type="molecule type" value="Genomic_DNA"/>
</dbReference>
<gene>
    <name evidence="2" type="ORF">L3556_13575</name>
</gene>
<proteinExistence type="predicted"/>
<accession>A0ABT6F293</accession>
<dbReference type="Pfam" id="PF10099">
    <property type="entry name" value="RskA_C"/>
    <property type="match status" value="1"/>
</dbReference>
<dbReference type="Proteomes" id="UP001154265">
    <property type="component" value="Unassembled WGS sequence"/>
</dbReference>
<evidence type="ECO:0000313" key="3">
    <source>
        <dbReference type="Proteomes" id="UP001154265"/>
    </source>
</evidence>
<keyword evidence="3" id="KW-1185">Reference proteome</keyword>
<reference evidence="2" key="1">
    <citation type="journal article" date="2022" name="Genome Biol. Evol.">
        <title>A New Gene Family Diagnostic for Intracellular Biomineralization of Amorphous Ca Carbonates by Cyanobacteria.</title>
        <authorList>
            <person name="Benzerara K."/>
            <person name="Duprat E."/>
            <person name="Bitard-Feildel T."/>
            <person name="Caumes G."/>
            <person name="Cassier-Chauvat C."/>
            <person name="Chauvat F."/>
            <person name="Dezi M."/>
            <person name="Diop S.I."/>
            <person name="Gaschignard G."/>
            <person name="Gorgen S."/>
            <person name="Gugger M."/>
            <person name="Lopez-Garcia P."/>
            <person name="Millet M."/>
            <person name="Skouri-Panet F."/>
            <person name="Moreira D."/>
            <person name="Callebaut I."/>
        </authorList>
    </citation>
    <scope>NUCLEOTIDE SEQUENCE</scope>
    <source>
        <strain evidence="2">G9</strain>
    </source>
</reference>